<dbReference type="Proteomes" id="UP001516023">
    <property type="component" value="Unassembled WGS sequence"/>
</dbReference>
<evidence type="ECO:0008006" key="3">
    <source>
        <dbReference type="Google" id="ProtNLM"/>
    </source>
</evidence>
<protein>
    <recommendedName>
        <fullName evidence="3">DDE Tnp4 domain-containing protein</fullName>
    </recommendedName>
</protein>
<keyword evidence="2" id="KW-1185">Reference proteome</keyword>
<organism evidence="1 2">
    <name type="scientific">Cyclotella cryptica</name>
    <dbReference type="NCBI Taxonomy" id="29204"/>
    <lineage>
        <taxon>Eukaryota</taxon>
        <taxon>Sar</taxon>
        <taxon>Stramenopiles</taxon>
        <taxon>Ochrophyta</taxon>
        <taxon>Bacillariophyta</taxon>
        <taxon>Coscinodiscophyceae</taxon>
        <taxon>Thalassiosirophycidae</taxon>
        <taxon>Stephanodiscales</taxon>
        <taxon>Stephanodiscaceae</taxon>
        <taxon>Cyclotella</taxon>
    </lineage>
</organism>
<evidence type="ECO:0000313" key="2">
    <source>
        <dbReference type="Proteomes" id="UP001516023"/>
    </source>
</evidence>
<dbReference type="AlphaFoldDB" id="A0ABD3NZS9"/>
<reference evidence="1 2" key="1">
    <citation type="journal article" date="2020" name="G3 (Bethesda)">
        <title>Improved Reference Genome for Cyclotella cryptica CCMP332, a Model for Cell Wall Morphogenesis, Salinity Adaptation, and Lipid Production in Diatoms (Bacillariophyta).</title>
        <authorList>
            <person name="Roberts W.R."/>
            <person name="Downey K.M."/>
            <person name="Ruck E.C."/>
            <person name="Traller J.C."/>
            <person name="Alverson A.J."/>
        </authorList>
    </citation>
    <scope>NUCLEOTIDE SEQUENCE [LARGE SCALE GENOMIC DNA]</scope>
    <source>
        <strain evidence="1 2">CCMP332</strain>
    </source>
</reference>
<gene>
    <name evidence="1" type="ORF">HJC23_007123</name>
</gene>
<comment type="caution">
    <text evidence="1">The sequence shown here is derived from an EMBL/GenBank/DDBJ whole genome shotgun (WGS) entry which is preliminary data.</text>
</comment>
<accession>A0ABD3NZS9</accession>
<proteinExistence type="predicted"/>
<dbReference type="EMBL" id="JABMIG020000341">
    <property type="protein sequence ID" value="KAL3780676.1"/>
    <property type="molecule type" value="Genomic_DNA"/>
</dbReference>
<evidence type="ECO:0000313" key="1">
    <source>
        <dbReference type="EMBL" id="KAL3780676.1"/>
    </source>
</evidence>
<sequence>ANSCASMSTSALSSDAICKLGLEFIGFDEKRQTCSQDLSISRFRAHYGVDSPALSALIFDMEREGTHVIMKSLFMAINWLKLRRSRQDDGDMERSTAEKRIQKLKSIKISFDDLNPDCQFLAVDTVHVRSEEFRCDPNSKWWSHKFNGPGVSFEVVCDPVYGKIRWINGPQPVSVHDITFLRGGKKGKMNTWNRSSLYFNVPESVKLVGDSAYAGQPDKVTTTKDAH</sequence>
<name>A0ABD3NZS9_9STRA</name>
<feature type="non-terminal residue" evidence="1">
    <location>
        <position position="227"/>
    </location>
</feature>
<feature type="non-terminal residue" evidence="1">
    <location>
        <position position="1"/>
    </location>
</feature>